<name>A0A1A9WHR7_9MUSC</name>
<reference evidence="12" key="1">
    <citation type="submission" date="2014-03" db="EMBL/GenBank/DDBJ databases">
        <authorList>
            <person name="Aksoy S."/>
            <person name="Warren W."/>
            <person name="Wilson R.K."/>
        </authorList>
    </citation>
    <scope>NUCLEOTIDE SEQUENCE [LARGE SCALE GENOMIC DNA]</scope>
    <source>
        <strain evidence="12">IAEA</strain>
    </source>
</reference>
<proteinExistence type="inferred from homology"/>
<dbReference type="Pfam" id="PF02949">
    <property type="entry name" value="7tm_6"/>
    <property type="match status" value="1"/>
</dbReference>
<feature type="transmembrane region" description="Helical" evidence="10">
    <location>
        <begin position="199"/>
        <end position="224"/>
    </location>
</feature>
<dbReference type="PANTHER" id="PTHR21137:SF35">
    <property type="entry name" value="ODORANT RECEPTOR 19A-RELATED"/>
    <property type="match status" value="1"/>
</dbReference>
<evidence type="ECO:0000256" key="3">
    <source>
        <dbReference type="ARBA" id="ARBA00022606"/>
    </source>
</evidence>
<comment type="caution">
    <text evidence="10">Lacks conserved residue(s) required for the propagation of feature annotation.</text>
</comment>
<evidence type="ECO:0000256" key="2">
    <source>
        <dbReference type="ARBA" id="ARBA00022475"/>
    </source>
</evidence>
<dbReference type="GO" id="GO:0005886">
    <property type="term" value="C:plasma membrane"/>
    <property type="evidence" value="ECO:0007669"/>
    <property type="project" value="UniProtKB-SubCell"/>
</dbReference>
<keyword evidence="5 10" id="KW-0552">Olfaction</keyword>
<evidence type="ECO:0000313" key="11">
    <source>
        <dbReference type="EnsemblMetazoa" id="GBRI020284-PA"/>
    </source>
</evidence>
<accession>A0A1A9WHR7</accession>
<dbReference type="GO" id="GO:0005549">
    <property type="term" value="F:odorant binding"/>
    <property type="evidence" value="ECO:0007669"/>
    <property type="project" value="InterPro"/>
</dbReference>
<keyword evidence="6 10" id="KW-1133">Transmembrane helix</keyword>
<evidence type="ECO:0000313" key="12">
    <source>
        <dbReference type="Proteomes" id="UP000091820"/>
    </source>
</evidence>
<keyword evidence="4 10" id="KW-0812">Transmembrane</keyword>
<evidence type="ECO:0000256" key="8">
    <source>
        <dbReference type="ARBA" id="ARBA00023170"/>
    </source>
</evidence>
<dbReference type="STRING" id="37001.A0A1A9WHR7"/>
<feature type="transmembrane region" description="Helical" evidence="10">
    <location>
        <begin position="230"/>
        <end position="251"/>
    </location>
</feature>
<evidence type="ECO:0000256" key="4">
    <source>
        <dbReference type="ARBA" id="ARBA00022692"/>
    </source>
</evidence>
<keyword evidence="2" id="KW-1003">Cell membrane</keyword>
<keyword evidence="3 10" id="KW-0716">Sensory transduction</keyword>
<keyword evidence="9 10" id="KW-0807">Transducer</keyword>
<evidence type="ECO:0000256" key="10">
    <source>
        <dbReference type="RuleBase" id="RU351113"/>
    </source>
</evidence>
<dbReference type="GO" id="GO:0004984">
    <property type="term" value="F:olfactory receptor activity"/>
    <property type="evidence" value="ECO:0007669"/>
    <property type="project" value="InterPro"/>
</dbReference>
<dbReference type="Proteomes" id="UP000091820">
    <property type="component" value="Unassembled WGS sequence"/>
</dbReference>
<evidence type="ECO:0000256" key="6">
    <source>
        <dbReference type="ARBA" id="ARBA00022989"/>
    </source>
</evidence>
<protein>
    <recommendedName>
        <fullName evidence="10">Odorant receptor</fullName>
    </recommendedName>
</protein>
<sequence length="357" mass="40832">MKELAVERYLIAIMISMGGTSYAMHLAVIRDNDWIVIVRALCLLVKGFQACFKMIAMFYPKEVRDVTKILDDIYSTYQSKGKAFEIVLTNRMGITLRVQYIILSFYALAYVVLMFAPIASTIIYGEKEFITPFVIPGINPFSNNGYIITYGMVLFLSTLACISIVCGTLGSIIYLVNVPLFKDILKLKFQDYLRKVDRIYSLDFFFELGGDFLSVVSSLFIMFISKWPAAYANIFICMFTIYAYCFMGNLVTKTNDEIISMIYTEFLWYKLSSRHQKAIQVMLLRAQHPVVLTAGKIGPLSLVTAMQLSKSTYSVLMFKDDLKREQYLFTMKTTGRIKKGNRREVAAVGFKNEIKVH</sequence>
<evidence type="ECO:0000256" key="9">
    <source>
        <dbReference type="ARBA" id="ARBA00023224"/>
    </source>
</evidence>
<dbReference type="EnsemblMetazoa" id="GBRI020284-RA">
    <property type="protein sequence ID" value="GBRI020284-PA"/>
    <property type="gene ID" value="GBRI020284"/>
</dbReference>
<reference evidence="11" key="2">
    <citation type="submission" date="2020-05" db="UniProtKB">
        <authorList>
            <consortium name="EnsemblMetazoa"/>
        </authorList>
    </citation>
    <scope>IDENTIFICATION</scope>
    <source>
        <strain evidence="11">IAEA</strain>
    </source>
</reference>
<keyword evidence="7 10" id="KW-0472">Membrane</keyword>
<dbReference type="InterPro" id="IPR004117">
    <property type="entry name" value="7tm6_olfct_rcpt"/>
</dbReference>
<comment type="subcellular location">
    <subcellularLocation>
        <location evidence="1 10">Cell membrane</location>
        <topology evidence="1 10">Multi-pass membrane protein</topology>
    </subcellularLocation>
</comment>
<evidence type="ECO:0000256" key="7">
    <source>
        <dbReference type="ARBA" id="ARBA00023136"/>
    </source>
</evidence>
<comment type="similarity">
    <text evidence="10">Belongs to the insect chemoreceptor superfamily. Heteromeric odorant receptor channel (TC 1.A.69) family.</text>
</comment>
<dbReference type="AlphaFoldDB" id="A0A1A9WHR7"/>
<feature type="transmembrane region" description="Helical" evidence="10">
    <location>
        <begin position="9"/>
        <end position="28"/>
    </location>
</feature>
<dbReference type="VEuPathDB" id="VectorBase:GBRI020284"/>
<evidence type="ECO:0000256" key="5">
    <source>
        <dbReference type="ARBA" id="ARBA00022725"/>
    </source>
</evidence>
<feature type="transmembrane region" description="Helical" evidence="10">
    <location>
        <begin position="100"/>
        <end position="125"/>
    </location>
</feature>
<feature type="transmembrane region" description="Helical" evidence="10">
    <location>
        <begin position="145"/>
        <end position="178"/>
    </location>
</feature>
<dbReference type="GO" id="GO:0007165">
    <property type="term" value="P:signal transduction"/>
    <property type="evidence" value="ECO:0007669"/>
    <property type="project" value="UniProtKB-KW"/>
</dbReference>
<evidence type="ECO:0000256" key="1">
    <source>
        <dbReference type="ARBA" id="ARBA00004651"/>
    </source>
</evidence>
<keyword evidence="8 10" id="KW-0675">Receptor</keyword>
<dbReference type="PANTHER" id="PTHR21137">
    <property type="entry name" value="ODORANT RECEPTOR"/>
    <property type="match status" value="1"/>
</dbReference>
<keyword evidence="12" id="KW-1185">Reference proteome</keyword>
<organism evidence="11 12">
    <name type="scientific">Glossina brevipalpis</name>
    <dbReference type="NCBI Taxonomy" id="37001"/>
    <lineage>
        <taxon>Eukaryota</taxon>
        <taxon>Metazoa</taxon>
        <taxon>Ecdysozoa</taxon>
        <taxon>Arthropoda</taxon>
        <taxon>Hexapoda</taxon>
        <taxon>Insecta</taxon>
        <taxon>Pterygota</taxon>
        <taxon>Neoptera</taxon>
        <taxon>Endopterygota</taxon>
        <taxon>Diptera</taxon>
        <taxon>Brachycera</taxon>
        <taxon>Muscomorpha</taxon>
        <taxon>Hippoboscoidea</taxon>
        <taxon>Glossinidae</taxon>
        <taxon>Glossina</taxon>
    </lineage>
</organism>